<dbReference type="EMBL" id="GBEZ01010068">
    <property type="protein sequence ID" value="JAC75574.1"/>
    <property type="molecule type" value="Transcribed_RNA"/>
</dbReference>
<gene>
    <name evidence="1" type="ORF">TSPGSL018_22712</name>
</gene>
<dbReference type="AlphaFoldDB" id="A0A061RXV3"/>
<name>A0A061RXV3_9CHLO</name>
<accession>A0A061RXV3</accession>
<evidence type="ECO:0000313" key="1">
    <source>
        <dbReference type="EMBL" id="JAC75574.1"/>
    </source>
</evidence>
<sequence length="25" mass="3043">MPRFFLHGYIFPLFFDSSSIFCRIT</sequence>
<protein>
    <submittedName>
        <fullName evidence="1">Uncharacterized protein</fullName>
    </submittedName>
</protein>
<organism evidence="1">
    <name type="scientific">Tetraselmis sp. GSL018</name>
    <dbReference type="NCBI Taxonomy" id="582737"/>
    <lineage>
        <taxon>Eukaryota</taxon>
        <taxon>Viridiplantae</taxon>
        <taxon>Chlorophyta</taxon>
        <taxon>core chlorophytes</taxon>
        <taxon>Chlorodendrophyceae</taxon>
        <taxon>Chlorodendrales</taxon>
        <taxon>Chlorodendraceae</taxon>
        <taxon>Tetraselmis</taxon>
    </lineage>
</organism>
<reference evidence="1" key="1">
    <citation type="submission" date="2014-05" db="EMBL/GenBank/DDBJ databases">
        <title>The transcriptome of the halophilic microalga Tetraselmis sp. GSL018 isolated from the Great Salt Lake, Utah.</title>
        <authorList>
            <person name="Jinkerson R.E."/>
            <person name="D'Adamo S."/>
            <person name="Posewitz M.C."/>
        </authorList>
    </citation>
    <scope>NUCLEOTIDE SEQUENCE</scope>
    <source>
        <strain evidence="1">GSL018</strain>
    </source>
</reference>
<proteinExistence type="predicted"/>